<feature type="transmembrane region" description="Helical" evidence="1">
    <location>
        <begin position="117"/>
        <end position="134"/>
    </location>
</feature>
<proteinExistence type="predicted"/>
<feature type="transmembrane region" description="Helical" evidence="1">
    <location>
        <begin position="146"/>
        <end position="166"/>
    </location>
</feature>
<dbReference type="InterPro" id="IPR007163">
    <property type="entry name" value="VCA0040-like"/>
</dbReference>
<comment type="caution">
    <text evidence="2">The sequence shown here is derived from an EMBL/GenBank/DDBJ whole genome shotgun (WGS) entry which is preliminary data.</text>
</comment>
<feature type="transmembrane region" description="Helical" evidence="1">
    <location>
        <begin position="253"/>
        <end position="271"/>
    </location>
</feature>
<accession>A0A917MMZ8</accession>
<reference evidence="2" key="1">
    <citation type="journal article" date="2014" name="Int. J. Syst. Evol. Microbiol.">
        <title>Complete genome sequence of Corynebacterium casei LMG S-19264T (=DSM 44701T), isolated from a smear-ripened cheese.</title>
        <authorList>
            <consortium name="US DOE Joint Genome Institute (JGI-PGF)"/>
            <person name="Walter F."/>
            <person name="Albersmeier A."/>
            <person name="Kalinowski J."/>
            <person name="Ruckert C."/>
        </authorList>
    </citation>
    <scope>NUCLEOTIDE SEQUENCE</scope>
    <source>
        <strain evidence="2">CGMCC 1.15794</strain>
    </source>
</reference>
<feature type="transmembrane region" description="Helical" evidence="1">
    <location>
        <begin position="291"/>
        <end position="311"/>
    </location>
</feature>
<evidence type="ECO:0008006" key="4">
    <source>
        <dbReference type="Google" id="ProtNLM"/>
    </source>
</evidence>
<evidence type="ECO:0000256" key="1">
    <source>
        <dbReference type="SAM" id="Phobius"/>
    </source>
</evidence>
<evidence type="ECO:0000313" key="3">
    <source>
        <dbReference type="Proteomes" id="UP000657592"/>
    </source>
</evidence>
<dbReference type="PANTHER" id="PTHR37308">
    <property type="entry name" value="INTEGRAL MEMBRANE PROTEIN"/>
    <property type="match status" value="1"/>
</dbReference>
<dbReference type="Proteomes" id="UP000657592">
    <property type="component" value="Unassembled WGS sequence"/>
</dbReference>
<sequence length="330" mass="34281">MTTGLVESPHRFRPVRVALNAVRGALIGLAELIPGVSGGTVALITGVYEQLIEAASHVVSAFKRLIFGPDRIAGFRTEIRRTDWWLVGPVVLGMAAAVLTIAGLVEGLVAANPENARGLFFGLVAVSIIVPLQLLPRLSSRAPARVVGEVVLFLAAAAVAFLLIGFADGGLVADPPLWAVFLAAMVAICALVVPGVSGSFFLLAIGLYSPTLQAVHARDLGYIAVFALGAAVGLVSIVKVVRWLLTRHRRITLIAMAGLMLGSLRALWPWQTSSSGETDGVGVLLPPGDPLAGPVLLALLGAAIVAVLLVVESRLQRSTARPPVSASAES</sequence>
<feature type="transmembrane region" description="Helical" evidence="1">
    <location>
        <begin position="84"/>
        <end position="105"/>
    </location>
</feature>
<feature type="transmembrane region" description="Helical" evidence="1">
    <location>
        <begin position="178"/>
        <end position="208"/>
    </location>
</feature>
<dbReference type="AlphaFoldDB" id="A0A917MMZ8"/>
<feature type="transmembrane region" description="Helical" evidence="1">
    <location>
        <begin position="220"/>
        <end position="241"/>
    </location>
</feature>
<dbReference type="EMBL" id="BMJY01000019">
    <property type="protein sequence ID" value="GGH50103.1"/>
    <property type="molecule type" value="Genomic_DNA"/>
</dbReference>
<keyword evidence="3" id="KW-1185">Reference proteome</keyword>
<dbReference type="PANTHER" id="PTHR37308:SF1">
    <property type="entry name" value="POLYPRENYL-PHOSPHATE TRANSPORTER"/>
    <property type="match status" value="1"/>
</dbReference>
<evidence type="ECO:0000313" key="2">
    <source>
        <dbReference type="EMBL" id="GGH50103.1"/>
    </source>
</evidence>
<gene>
    <name evidence="2" type="ORF">GCM10010921_28630</name>
</gene>
<organism evidence="2 3">
    <name type="scientific">Microbacterium album</name>
    <dbReference type="NCBI Taxonomy" id="2053191"/>
    <lineage>
        <taxon>Bacteria</taxon>
        <taxon>Bacillati</taxon>
        <taxon>Actinomycetota</taxon>
        <taxon>Actinomycetes</taxon>
        <taxon>Micrococcales</taxon>
        <taxon>Microbacteriaceae</taxon>
        <taxon>Microbacterium</taxon>
    </lineage>
</organism>
<keyword evidence="1" id="KW-1133">Transmembrane helix</keyword>
<name>A0A917MMZ8_9MICO</name>
<dbReference type="Pfam" id="PF04018">
    <property type="entry name" value="VCA0040-like"/>
    <property type="match status" value="1"/>
</dbReference>
<protein>
    <recommendedName>
        <fullName evidence="4">DUF368 domain-containing protein</fullName>
    </recommendedName>
</protein>
<keyword evidence="1" id="KW-0812">Transmembrane</keyword>
<dbReference type="RefSeq" id="WP_188757057.1">
    <property type="nucleotide sequence ID" value="NZ_BMJY01000019.1"/>
</dbReference>
<reference evidence="2" key="2">
    <citation type="submission" date="2020-09" db="EMBL/GenBank/DDBJ databases">
        <authorList>
            <person name="Sun Q."/>
            <person name="Zhou Y."/>
        </authorList>
    </citation>
    <scope>NUCLEOTIDE SEQUENCE</scope>
    <source>
        <strain evidence="2">CGMCC 1.15794</strain>
    </source>
</reference>
<keyword evidence="1" id="KW-0472">Membrane</keyword>